<dbReference type="PANTHER" id="PTHR24403">
    <property type="entry name" value="ZINC FINGER PROTEIN"/>
    <property type="match status" value="1"/>
</dbReference>
<evidence type="ECO:0000259" key="7">
    <source>
        <dbReference type="PROSITE" id="PS50982"/>
    </source>
</evidence>
<dbReference type="PROSITE" id="PS50157">
    <property type="entry name" value="ZINC_FINGER_C2H2_2"/>
    <property type="match status" value="1"/>
</dbReference>
<evidence type="ECO:0000256" key="2">
    <source>
        <dbReference type="ARBA" id="ARBA00022737"/>
    </source>
</evidence>
<evidence type="ECO:0000256" key="3">
    <source>
        <dbReference type="ARBA" id="ARBA00022771"/>
    </source>
</evidence>
<evidence type="ECO:0000313" key="9">
    <source>
        <dbReference type="Proteomes" id="UP001497623"/>
    </source>
</evidence>
<name>A0AAV2QNT5_MEGNR</name>
<evidence type="ECO:0000313" key="8">
    <source>
        <dbReference type="EMBL" id="CAL4095038.1"/>
    </source>
</evidence>
<comment type="caution">
    <text evidence="8">The sequence shown here is derived from an EMBL/GenBank/DDBJ whole genome shotgun (WGS) entry which is preliminary data.</text>
</comment>
<proteinExistence type="predicted"/>
<dbReference type="Pfam" id="PF01429">
    <property type="entry name" value="MBD"/>
    <property type="match status" value="1"/>
</dbReference>
<evidence type="ECO:0000256" key="1">
    <source>
        <dbReference type="ARBA" id="ARBA00022723"/>
    </source>
</evidence>
<feature type="domain" description="C2H2-type" evidence="6">
    <location>
        <begin position="314"/>
        <end position="341"/>
    </location>
</feature>
<dbReference type="GO" id="GO:0005634">
    <property type="term" value="C:nucleus"/>
    <property type="evidence" value="ECO:0007669"/>
    <property type="project" value="TreeGrafter"/>
</dbReference>
<dbReference type="PROSITE" id="PS00028">
    <property type="entry name" value="ZINC_FINGER_C2H2_1"/>
    <property type="match status" value="2"/>
</dbReference>
<dbReference type="SUPFAM" id="SSF54171">
    <property type="entry name" value="DNA-binding domain"/>
    <property type="match status" value="1"/>
</dbReference>
<dbReference type="AlphaFoldDB" id="A0AAV2QNT5"/>
<dbReference type="InterPro" id="IPR013087">
    <property type="entry name" value="Znf_C2H2_type"/>
</dbReference>
<dbReference type="Gene3D" id="3.30.890.10">
    <property type="entry name" value="Methyl-cpg-binding Protein 2, Chain A"/>
    <property type="match status" value="1"/>
</dbReference>
<keyword evidence="1" id="KW-0479">Metal-binding</keyword>
<accession>A0AAV2QNT5</accession>
<organism evidence="8 9">
    <name type="scientific">Meganyctiphanes norvegica</name>
    <name type="common">Northern krill</name>
    <name type="synonym">Thysanopoda norvegica</name>
    <dbReference type="NCBI Taxonomy" id="48144"/>
    <lineage>
        <taxon>Eukaryota</taxon>
        <taxon>Metazoa</taxon>
        <taxon>Ecdysozoa</taxon>
        <taxon>Arthropoda</taxon>
        <taxon>Crustacea</taxon>
        <taxon>Multicrustacea</taxon>
        <taxon>Malacostraca</taxon>
        <taxon>Eumalacostraca</taxon>
        <taxon>Eucarida</taxon>
        <taxon>Euphausiacea</taxon>
        <taxon>Euphausiidae</taxon>
        <taxon>Meganyctiphanes</taxon>
    </lineage>
</organism>
<reference evidence="8 9" key="1">
    <citation type="submission" date="2024-05" db="EMBL/GenBank/DDBJ databases">
        <authorList>
            <person name="Wallberg A."/>
        </authorList>
    </citation>
    <scope>NUCLEOTIDE SEQUENCE [LARGE SCALE GENOMIC DNA]</scope>
</reference>
<sequence length="540" mass="62209">MQINENLKMNNTDYDENDNDGFECSECDFKCSSENDIIEHSAIHKCQNNVIDSLLDIIENDSVEIETAVGFLSKFNSKNEIESCSSFTDPPDIITYSSSIDNEYKDIDITGNILDNLNTKQTIKSGIRVKYVPDSNGHDNKPVVKTESCFLEEISTDETYHENENVNKKLKVENIQIEHKFISDHSPFHQNEHDIIQPDQNSNNCDKYGNEKLHSECDNVNIFTTNGILSKTNNGDFSGSLSCYNHIEKDKEFGTVFSNIFDVRTLGNRLYLCRLCSYINKSKIDAYSHITEHIQDLYNKLPPTTDLPNKYNYFVCTACHGKIMRRNDIQVHIQTHSTKQISGTVVGVRCEYIDRKHVKKILHCCEVCDFASIKYIDIYRHLRVHNLEEINAADRDKYNEHTNEIDENLLSSFHKDEISGDNDNINNQDIPASKIYTGRSYIKYRGRLQAMEVDNTGKYIPNGWQRKVFRHIGGKLSGDCTVRYISPFGQTLYTAAQVPEYIEWLESQDIMEPIDVEKFDFSWSSHNLPIITLPTNKEKE</sequence>
<dbReference type="GO" id="GO:0045944">
    <property type="term" value="P:positive regulation of transcription by RNA polymerase II"/>
    <property type="evidence" value="ECO:0007669"/>
    <property type="project" value="TreeGrafter"/>
</dbReference>
<dbReference type="Proteomes" id="UP001497623">
    <property type="component" value="Unassembled WGS sequence"/>
</dbReference>
<gene>
    <name evidence="8" type="ORF">MNOR_LOCUS15306</name>
</gene>
<dbReference type="PROSITE" id="PS50982">
    <property type="entry name" value="MBD"/>
    <property type="match status" value="1"/>
</dbReference>
<evidence type="ECO:0008006" key="10">
    <source>
        <dbReference type="Google" id="ProtNLM"/>
    </source>
</evidence>
<keyword evidence="2" id="KW-0677">Repeat</keyword>
<protein>
    <recommendedName>
        <fullName evidence="10">C2H2-type domain-containing protein</fullName>
    </recommendedName>
</protein>
<keyword evidence="9" id="KW-1185">Reference proteome</keyword>
<dbReference type="EMBL" id="CAXKWB010009520">
    <property type="protein sequence ID" value="CAL4095038.1"/>
    <property type="molecule type" value="Genomic_DNA"/>
</dbReference>
<keyword evidence="3 5" id="KW-0863">Zinc-finger</keyword>
<evidence type="ECO:0000256" key="5">
    <source>
        <dbReference type="PROSITE-ProRule" id="PRU00042"/>
    </source>
</evidence>
<dbReference type="GO" id="GO:0008270">
    <property type="term" value="F:zinc ion binding"/>
    <property type="evidence" value="ECO:0007669"/>
    <property type="project" value="UniProtKB-KW"/>
</dbReference>
<keyword evidence="4" id="KW-0862">Zinc</keyword>
<feature type="domain" description="MBD" evidence="7">
    <location>
        <begin position="450"/>
        <end position="526"/>
    </location>
</feature>
<dbReference type="InterPro" id="IPR016177">
    <property type="entry name" value="DNA-bd_dom_sf"/>
</dbReference>
<dbReference type="InterPro" id="IPR050688">
    <property type="entry name" value="Zinc_finger/UBP_domain"/>
</dbReference>
<dbReference type="SMART" id="SM00355">
    <property type="entry name" value="ZnF_C2H2"/>
    <property type="match status" value="4"/>
</dbReference>
<dbReference type="InterPro" id="IPR001739">
    <property type="entry name" value="Methyl_CpG_DNA-bd"/>
</dbReference>
<dbReference type="PANTHER" id="PTHR24403:SF67">
    <property type="entry name" value="FI01116P-RELATED"/>
    <property type="match status" value="1"/>
</dbReference>
<evidence type="ECO:0000259" key="6">
    <source>
        <dbReference type="PROSITE" id="PS50157"/>
    </source>
</evidence>
<dbReference type="GO" id="GO:0003677">
    <property type="term" value="F:DNA binding"/>
    <property type="evidence" value="ECO:0007669"/>
    <property type="project" value="InterPro"/>
</dbReference>
<evidence type="ECO:0000256" key="4">
    <source>
        <dbReference type="ARBA" id="ARBA00022833"/>
    </source>
</evidence>